<dbReference type="EMBL" id="PYSG01000002">
    <property type="protein sequence ID" value="PTA50295.1"/>
    <property type="molecule type" value="Genomic_DNA"/>
</dbReference>
<accession>A0A1N7A8Z9</accession>
<organism evidence="4 6">
    <name type="scientific">Shewanella morhuae</name>
    <dbReference type="NCBI Taxonomy" id="365591"/>
    <lineage>
        <taxon>Bacteria</taxon>
        <taxon>Pseudomonadati</taxon>
        <taxon>Pseudomonadota</taxon>
        <taxon>Gammaproteobacteria</taxon>
        <taxon>Alteromonadales</taxon>
        <taxon>Shewanellaceae</taxon>
        <taxon>Shewanella</taxon>
    </lineage>
</organism>
<evidence type="ECO:0000313" key="4">
    <source>
        <dbReference type="EMBL" id="SUI70373.1"/>
    </source>
</evidence>
<dbReference type="AlphaFoldDB" id="A0A1N7A8Z9"/>
<protein>
    <submittedName>
        <fullName evidence="3">Cbb3-type cytochrome oxidase assembly protein CcoS</fullName>
    </submittedName>
    <submittedName>
        <fullName evidence="4">Uncharacterized protein, possibly involved in nitrogen fixation</fullName>
    </submittedName>
</protein>
<dbReference type="RefSeq" id="WP_076501485.1">
    <property type="nucleotide sequence ID" value="NZ_BPFE01000065.1"/>
</dbReference>
<evidence type="ECO:0000313" key="5">
    <source>
        <dbReference type="Proteomes" id="UP000240506"/>
    </source>
</evidence>
<evidence type="ECO:0000256" key="1">
    <source>
        <dbReference type="SAM" id="MobiDB-lite"/>
    </source>
</evidence>
<dbReference type="PANTHER" id="PTHR41532">
    <property type="entry name" value="FIXS PROTEIN"/>
    <property type="match status" value="1"/>
</dbReference>
<dbReference type="Proteomes" id="UP000240506">
    <property type="component" value="Unassembled WGS sequence"/>
</dbReference>
<dbReference type="EMBL" id="UGYV01000001">
    <property type="protein sequence ID" value="SUI70373.1"/>
    <property type="molecule type" value="Genomic_DNA"/>
</dbReference>
<keyword evidence="2" id="KW-1133">Transmembrane helix</keyword>
<reference evidence="4 6" key="3">
    <citation type="submission" date="2018-06" db="EMBL/GenBank/DDBJ databases">
        <authorList>
            <consortium name="Pathogen Informatics"/>
            <person name="Doyle S."/>
        </authorList>
    </citation>
    <scope>NUCLEOTIDE SEQUENCE [LARGE SCALE GENOMIC DNA]</scope>
    <source>
        <strain evidence="4 6">NCTC10736</strain>
    </source>
</reference>
<evidence type="ECO:0000256" key="2">
    <source>
        <dbReference type="SAM" id="Phobius"/>
    </source>
</evidence>
<evidence type="ECO:0000313" key="3">
    <source>
        <dbReference type="EMBL" id="PTA50295.1"/>
    </source>
</evidence>
<keyword evidence="2" id="KW-0472">Membrane</keyword>
<proteinExistence type="predicted"/>
<dbReference type="Pfam" id="PF03597">
    <property type="entry name" value="FixS"/>
    <property type="match status" value="1"/>
</dbReference>
<dbReference type="InterPro" id="IPR004714">
    <property type="entry name" value="Cyt_oxidase_maturation_cbb3"/>
</dbReference>
<evidence type="ECO:0000313" key="6">
    <source>
        <dbReference type="Proteomes" id="UP000255061"/>
    </source>
</evidence>
<dbReference type="Proteomes" id="UP000255061">
    <property type="component" value="Unassembled WGS sequence"/>
</dbReference>
<name>A0A1N7A8Z9_9GAMM</name>
<feature type="transmembrane region" description="Helical" evidence="2">
    <location>
        <begin position="6"/>
        <end position="26"/>
    </location>
</feature>
<dbReference type="STRING" id="365591.SAMN05421840_11714"/>
<keyword evidence="5" id="KW-1185">Reference proteome</keyword>
<keyword evidence="2" id="KW-0812">Transmembrane</keyword>
<dbReference type="PANTHER" id="PTHR41532:SF1">
    <property type="entry name" value="FIXS PROTEIN"/>
    <property type="match status" value="1"/>
</dbReference>
<dbReference type="NCBIfam" id="TIGR00847">
    <property type="entry name" value="ccoS"/>
    <property type="match status" value="1"/>
</dbReference>
<accession>A0A379ZXL1</accession>
<sequence>MEIIYVLIPIAMIFVAIAIMVFFWAVKSEQFDDLDRQSVSILFDENAEKPGHTPVAPLSAQLDDPTQQAIKDQQKGMPL</sequence>
<reference evidence="3" key="1">
    <citation type="submission" date="2018-03" db="EMBL/GenBank/DDBJ databases">
        <authorList>
            <person name="Dailey F.E."/>
        </authorList>
    </citation>
    <scope>NUCLEOTIDE SEQUENCE</scope>
    <source>
        <strain evidence="3">CW7</strain>
    </source>
</reference>
<feature type="region of interest" description="Disordered" evidence="1">
    <location>
        <begin position="49"/>
        <end position="79"/>
    </location>
</feature>
<dbReference type="OrthoDB" id="9802763at2"/>
<reference evidence="3 5" key="2">
    <citation type="submission" date="2018-04" db="EMBL/GenBank/DDBJ databases">
        <title>Genomic sequence of a freshwater isolate of Shewanella morhuae.</title>
        <authorList>
            <person name="Castillo D.E."/>
            <person name="Gram L."/>
        </authorList>
    </citation>
    <scope>NUCLEOTIDE SEQUENCE [LARGE SCALE GENOMIC DNA]</scope>
    <source>
        <strain evidence="3 5">CW7</strain>
    </source>
</reference>
<gene>
    <name evidence="3" type="primary">ccoS</name>
    <name evidence="3" type="ORF">C9I43_07155</name>
    <name evidence="4" type="ORF">NCTC10736_01212</name>
</gene>